<keyword evidence="2" id="KW-1185">Reference proteome</keyword>
<evidence type="ECO:0000313" key="2">
    <source>
        <dbReference type="Proteomes" id="UP000664032"/>
    </source>
</evidence>
<dbReference type="Proteomes" id="UP000664032">
    <property type="component" value="Unassembled WGS sequence"/>
</dbReference>
<accession>A0ACB8H389</accession>
<dbReference type="EMBL" id="JAFIQS020000004">
    <property type="protein sequence ID" value="KAH9482167.1"/>
    <property type="molecule type" value="Genomic_DNA"/>
</dbReference>
<reference evidence="1" key="1">
    <citation type="submission" date="2021-10" db="EMBL/GenBank/DDBJ databases">
        <title>Psilocybe cubensis genome.</title>
        <authorList>
            <person name="Mckernan K.J."/>
            <person name="Crawford S."/>
            <person name="Trippe A."/>
            <person name="Kane L.T."/>
            <person name="Mclaughlin S."/>
        </authorList>
    </citation>
    <scope>NUCLEOTIDE SEQUENCE</scope>
    <source>
        <strain evidence="1">MGC-MH-2018</strain>
    </source>
</reference>
<organism evidence="1 2">
    <name type="scientific">Psilocybe cubensis</name>
    <name type="common">Psychedelic mushroom</name>
    <name type="synonym">Stropharia cubensis</name>
    <dbReference type="NCBI Taxonomy" id="181762"/>
    <lineage>
        <taxon>Eukaryota</taxon>
        <taxon>Fungi</taxon>
        <taxon>Dikarya</taxon>
        <taxon>Basidiomycota</taxon>
        <taxon>Agaricomycotina</taxon>
        <taxon>Agaricomycetes</taxon>
        <taxon>Agaricomycetidae</taxon>
        <taxon>Agaricales</taxon>
        <taxon>Agaricineae</taxon>
        <taxon>Strophariaceae</taxon>
        <taxon>Psilocybe</taxon>
    </lineage>
</organism>
<comment type="caution">
    <text evidence="1">The sequence shown here is derived from an EMBL/GenBank/DDBJ whole genome shotgun (WGS) entry which is preliminary data.</text>
</comment>
<protein>
    <submittedName>
        <fullName evidence="1">Uncharacterized protein</fullName>
    </submittedName>
</protein>
<proteinExistence type="predicted"/>
<name>A0ACB8H389_PSICU</name>
<sequence length="768" mass="85923">MSKSSRPRNLNQVTQSREARSLNSNSTYESEPDLTVDAMSSAIAAELSGSTVDKSTPVSKVFASYNTLPISKFLADCSLYDNQAKGWTPLKNVTGVTQEELLYTPLSKIIQSIFDYFDKGGPKLRWIDETYKKRITHVEDGITILQVGADGQTTPVIPPKSSPDLAIMGRTSRFFMNPAIAERSEYSHCLAPLEVKLEATFKANKKEITQQIGIYARQCFIQQPHRRYVPVVVLTENHAYLNIHDRSGVLRVDSSINYHTDPVTLVRIVLGISSIEQDQKISAFDTRIKWEHGGDWPQITVSTPKEHARSLRLTTTSRASYVYQVVGTPFIRRSARGRGTVCWNAEQVSPPQPNGTVSAVLIKDSWRSSGRQNEWELLKIVKGLAGVGQMVAYEDDTEYPISQFRNHVVNGLYTNSRPYTADRIFCRIVLEAYGRSIKYFQTKLELLHAFYDSVAGHKNIWQKGILHRDISLENILLGKPNAEPGNRGVLIDLDMAIKVDRETNLSGSQFRTGTRAFQSVAVLKSAGWAQASPTVNIPPQDHLDDLESFLYVLSWICMKYNGPGNCIVVHHLEKWEDNDPEICATAKRDFLTAPLSKIQPYFKSDEVFRKLLKGLARLCETHVIAKYEVEEESGSFPDLKTVYASENGSSGKDHDKFLEIIKAAIVALEQLPPERVLSPSSDAAPIEGPANERNDIVPARSTLSKNRDASTSTSNLDASLHGGEKKRKIVESHLDEQGDKKRSRGSHEASASRTTRRTTTQQQQVRRS</sequence>
<evidence type="ECO:0000313" key="1">
    <source>
        <dbReference type="EMBL" id="KAH9482167.1"/>
    </source>
</evidence>
<gene>
    <name evidence="1" type="ORF">JR316_0004262</name>
</gene>